<evidence type="ECO:0000256" key="5">
    <source>
        <dbReference type="ARBA" id="ARBA00022853"/>
    </source>
</evidence>
<feature type="domain" description="CAF1B/HIR1 beta-propeller" evidence="8">
    <location>
        <begin position="20"/>
        <end position="215"/>
    </location>
</feature>
<dbReference type="PROSITE" id="PS50294">
    <property type="entry name" value="WD_REPEATS_REGION"/>
    <property type="match status" value="2"/>
</dbReference>
<dbReference type="SMR" id="A2DUT2"/>
<evidence type="ECO:0000259" key="8">
    <source>
        <dbReference type="Pfam" id="PF24105"/>
    </source>
</evidence>
<evidence type="ECO:0000256" key="1">
    <source>
        <dbReference type="ARBA" id="ARBA00004123"/>
    </source>
</evidence>
<sequence length="678" mass="75400">MEEEKNEIETDASLRFVFPKWLGHSSKPVSSIDIHPSGEFFATGGWDNFCKIWALKAISETKHETKTKLLAVLRDHTKPINCVRFSPDGKYLATGGDDGMVFLWQKVRCFGQPSTFGIPDSALQPNHPVQRWQSKSFTGHTGDITGVSWYPDSTKIASCSIDGIIYVWDIKSASKLFQYNTTTKMGVSSISIDPLGKFIAAQLLDGTLDIYDHSTGFHSFFGEQFRQPDQAMVSRICWTPDGSFVGVTSANSGGFVSPFFRRETFAFGFMLEGHVAATCCISCPPYLFRNKNGSYSSLMACGDKGGVISIWMIGDDTKPLVVLDGVSTSTINDMAWTNDGHWLLVALDLNPVNRQGGIVAFDLSNVHNLERVDNESMEEIKSHLLGENSFRVRMNQSTKATQLLHSLETEEKDVNLEVLQLTPEEVLARQVVIVKDGIKHITPVLLTAVERQMISFKMEVESTAIPATSSEYNIPVKPWQKPASIQGIVNKTLDIGDFHLITYSGYLMKLDASTGRRLSTPFYIGDFCRHLSHKDGVILAVGNLCYLIKLSDMTEILRCSAPTNFTGFSLLENNVITAHAKGRHWIYDKDFGEWRGGAVSTDASDLSIEEIESLVSEQNSVQWFDLGATAVFQAFMGQNDKAANIVQELSQHQDQDLSKNFVSSLKQVLENRWNISVD</sequence>
<evidence type="ECO:0000256" key="7">
    <source>
        <dbReference type="PROSITE-ProRule" id="PRU00221"/>
    </source>
</evidence>
<protein>
    <recommendedName>
        <fullName evidence="8">CAF1B/HIR1 beta-propeller domain-containing protein</fullName>
    </recommendedName>
</protein>
<dbReference type="PANTHER" id="PTHR13831">
    <property type="entry name" value="MEMBER OF THE HIR1 FAMILY OF WD-REPEAT PROTEINS"/>
    <property type="match status" value="1"/>
</dbReference>
<dbReference type="PANTHER" id="PTHR13831:SF0">
    <property type="entry name" value="PROTEIN HIRA"/>
    <property type="match status" value="1"/>
</dbReference>
<dbReference type="EMBL" id="DS113250">
    <property type="protein sequence ID" value="EAY15817.1"/>
    <property type="molecule type" value="Genomic_DNA"/>
</dbReference>
<gene>
    <name evidence="9" type="ORF">TVAG_159900</name>
</gene>
<dbReference type="FunFam" id="2.130.10.10:FF:002889">
    <property type="entry name" value="Uncharacterized protein"/>
    <property type="match status" value="1"/>
</dbReference>
<dbReference type="GO" id="GO:0005634">
    <property type="term" value="C:nucleus"/>
    <property type="evidence" value="ECO:0007669"/>
    <property type="project" value="UniProtKB-SubCell"/>
</dbReference>
<dbReference type="InParanoid" id="A2DUT2"/>
<evidence type="ECO:0000256" key="2">
    <source>
        <dbReference type="ARBA" id="ARBA00007306"/>
    </source>
</evidence>
<dbReference type="AlphaFoldDB" id="A2DUT2"/>
<comment type="subcellular location">
    <subcellularLocation>
        <location evidence="1">Nucleus</location>
    </subcellularLocation>
</comment>
<dbReference type="GO" id="GO:0000417">
    <property type="term" value="C:HIR complex"/>
    <property type="evidence" value="ECO:0000318"/>
    <property type="project" value="GO_Central"/>
</dbReference>
<dbReference type="InterPro" id="IPR036322">
    <property type="entry name" value="WD40_repeat_dom_sf"/>
</dbReference>
<feature type="repeat" description="WD" evidence="7">
    <location>
        <begin position="137"/>
        <end position="178"/>
    </location>
</feature>
<dbReference type="InterPro" id="IPR031120">
    <property type="entry name" value="HIR1-like"/>
</dbReference>
<dbReference type="Gene3D" id="2.130.10.10">
    <property type="entry name" value="YVTN repeat-like/Quinoprotein amine dehydrogenase"/>
    <property type="match status" value="3"/>
</dbReference>
<dbReference type="PROSITE" id="PS00678">
    <property type="entry name" value="WD_REPEATS_1"/>
    <property type="match status" value="1"/>
</dbReference>
<keyword evidence="5" id="KW-0156">Chromatin regulator</keyword>
<dbReference type="VEuPathDB" id="TrichDB:TVAG_159900"/>
<evidence type="ECO:0000256" key="6">
    <source>
        <dbReference type="ARBA" id="ARBA00023242"/>
    </source>
</evidence>
<keyword evidence="4" id="KW-0677">Repeat</keyword>
<name>A2DUT2_TRIV3</name>
<evidence type="ECO:0000256" key="4">
    <source>
        <dbReference type="ARBA" id="ARBA00022737"/>
    </source>
</evidence>
<evidence type="ECO:0000256" key="3">
    <source>
        <dbReference type="ARBA" id="ARBA00022574"/>
    </source>
</evidence>
<keyword evidence="10" id="KW-1185">Reference proteome</keyword>
<feature type="repeat" description="WD" evidence="7">
    <location>
        <begin position="22"/>
        <end position="63"/>
    </location>
</feature>
<dbReference type="VEuPathDB" id="TrichDB:TVAGG3_0259510"/>
<evidence type="ECO:0000313" key="9">
    <source>
        <dbReference type="EMBL" id="EAY15817.1"/>
    </source>
</evidence>
<dbReference type="RefSeq" id="XP_001328040.1">
    <property type="nucleotide sequence ID" value="XM_001328005.1"/>
</dbReference>
<organism evidence="9 10">
    <name type="scientific">Trichomonas vaginalis (strain ATCC PRA-98 / G3)</name>
    <dbReference type="NCBI Taxonomy" id="412133"/>
    <lineage>
        <taxon>Eukaryota</taxon>
        <taxon>Metamonada</taxon>
        <taxon>Parabasalia</taxon>
        <taxon>Trichomonadida</taxon>
        <taxon>Trichomonadidae</taxon>
        <taxon>Trichomonas</taxon>
    </lineage>
</organism>
<dbReference type="InterPro" id="IPR019775">
    <property type="entry name" value="WD40_repeat_CS"/>
</dbReference>
<dbReference type="STRING" id="5722.A2DUT2"/>
<comment type="similarity">
    <text evidence="2">Belongs to the WD repeat HIR1 family.</text>
</comment>
<dbReference type="Proteomes" id="UP000001542">
    <property type="component" value="Unassembled WGS sequence"/>
</dbReference>
<dbReference type="KEGG" id="tva:4773824"/>
<dbReference type="GO" id="GO:0000785">
    <property type="term" value="C:chromatin"/>
    <property type="evidence" value="ECO:0000318"/>
    <property type="project" value="GO_Central"/>
</dbReference>
<dbReference type="GO" id="GO:0006351">
    <property type="term" value="P:DNA-templated transcription"/>
    <property type="evidence" value="ECO:0007669"/>
    <property type="project" value="InterPro"/>
</dbReference>
<proteinExistence type="inferred from homology"/>
<keyword evidence="3 7" id="KW-0853">WD repeat</keyword>
<dbReference type="GO" id="GO:0006338">
    <property type="term" value="P:chromatin remodeling"/>
    <property type="evidence" value="ECO:0000318"/>
    <property type="project" value="GO_Central"/>
</dbReference>
<feature type="repeat" description="WD" evidence="7">
    <location>
        <begin position="73"/>
        <end position="105"/>
    </location>
</feature>
<keyword evidence="6" id="KW-0539">Nucleus</keyword>
<dbReference type="InterPro" id="IPR055410">
    <property type="entry name" value="Beta-prop_CAF1B_HIR1"/>
</dbReference>
<dbReference type="SUPFAM" id="SSF50978">
    <property type="entry name" value="WD40 repeat-like"/>
    <property type="match status" value="2"/>
</dbReference>
<dbReference type="InterPro" id="IPR001680">
    <property type="entry name" value="WD40_rpt"/>
</dbReference>
<dbReference type="eggNOG" id="KOG0973">
    <property type="taxonomic scope" value="Eukaryota"/>
</dbReference>
<dbReference type="PROSITE" id="PS50082">
    <property type="entry name" value="WD_REPEATS_2"/>
    <property type="match status" value="3"/>
</dbReference>
<dbReference type="Pfam" id="PF24105">
    <property type="entry name" value="Beta-prop_CAF1B_HIR1"/>
    <property type="match status" value="1"/>
</dbReference>
<reference evidence="9" key="1">
    <citation type="submission" date="2006-10" db="EMBL/GenBank/DDBJ databases">
        <authorList>
            <person name="Amadeo P."/>
            <person name="Zhao Q."/>
            <person name="Wortman J."/>
            <person name="Fraser-Liggett C."/>
            <person name="Carlton J."/>
        </authorList>
    </citation>
    <scope>NUCLEOTIDE SEQUENCE</scope>
    <source>
        <strain evidence="9">G3</strain>
    </source>
</reference>
<reference evidence="9" key="2">
    <citation type="journal article" date="2007" name="Science">
        <title>Draft genome sequence of the sexually transmitted pathogen Trichomonas vaginalis.</title>
        <authorList>
            <person name="Carlton J.M."/>
            <person name="Hirt R.P."/>
            <person name="Silva J.C."/>
            <person name="Delcher A.L."/>
            <person name="Schatz M."/>
            <person name="Zhao Q."/>
            <person name="Wortman J.R."/>
            <person name="Bidwell S.L."/>
            <person name="Alsmark U.C.M."/>
            <person name="Besteiro S."/>
            <person name="Sicheritz-Ponten T."/>
            <person name="Noel C.J."/>
            <person name="Dacks J.B."/>
            <person name="Foster P.G."/>
            <person name="Simillion C."/>
            <person name="Van de Peer Y."/>
            <person name="Miranda-Saavedra D."/>
            <person name="Barton G.J."/>
            <person name="Westrop G.D."/>
            <person name="Mueller S."/>
            <person name="Dessi D."/>
            <person name="Fiori P.L."/>
            <person name="Ren Q."/>
            <person name="Paulsen I."/>
            <person name="Zhang H."/>
            <person name="Bastida-Corcuera F.D."/>
            <person name="Simoes-Barbosa A."/>
            <person name="Brown M.T."/>
            <person name="Hayes R.D."/>
            <person name="Mukherjee M."/>
            <person name="Okumura C.Y."/>
            <person name="Schneider R."/>
            <person name="Smith A.J."/>
            <person name="Vanacova S."/>
            <person name="Villalvazo M."/>
            <person name="Haas B.J."/>
            <person name="Pertea M."/>
            <person name="Feldblyum T.V."/>
            <person name="Utterback T.R."/>
            <person name="Shu C.L."/>
            <person name="Osoegawa K."/>
            <person name="de Jong P.J."/>
            <person name="Hrdy I."/>
            <person name="Horvathova L."/>
            <person name="Zubacova Z."/>
            <person name="Dolezal P."/>
            <person name="Malik S.B."/>
            <person name="Logsdon J.M. Jr."/>
            <person name="Henze K."/>
            <person name="Gupta A."/>
            <person name="Wang C.C."/>
            <person name="Dunne R.L."/>
            <person name="Upcroft J.A."/>
            <person name="Upcroft P."/>
            <person name="White O."/>
            <person name="Salzberg S.L."/>
            <person name="Tang P."/>
            <person name="Chiu C.-H."/>
            <person name="Lee Y.-S."/>
            <person name="Embley T.M."/>
            <person name="Coombs G.H."/>
            <person name="Mottram J.C."/>
            <person name="Tachezy J."/>
            <person name="Fraser-Liggett C.M."/>
            <person name="Johnson P.J."/>
        </authorList>
    </citation>
    <scope>NUCLEOTIDE SEQUENCE [LARGE SCALE GENOMIC DNA]</scope>
    <source>
        <strain evidence="9">G3</strain>
    </source>
</reference>
<dbReference type="InterPro" id="IPR015943">
    <property type="entry name" value="WD40/YVTN_repeat-like_dom_sf"/>
</dbReference>
<dbReference type="OrthoDB" id="1741719at2759"/>
<accession>A2DUT2</accession>
<dbReference type="SMART" id="SM00320">
    <property type="entry name" value="WD40"/>
    <property type="match status" value="6"/>
</dbReference>
<evidence type="ECO:0000313" key="10">
    <source>
        <dbReference type="Proteomes" id="UP000001542"/>
    </source>
</evidence>